<name>A0ABR3TTW8_9PEZI</name>
<evidence type="ECO:0000313" key="3">
    <source>
        <dbReference type="Proteomes" id="UP001521184"/>
    </source>
</evidence>
<dbReference type="Proteomes" id="UP001521184">
    <property type="component" value="Unassembled WGS sequence"/>
</dbReference>
<sequence>MASSSSSSTLYKNYPWTQTPLIINGPMAGSAGPELAAAVTNAGGIGFIGGGVDMAQLDADMDKARSLLAPHVFAAASPSPSSADDDNNDGPILPIGIGILCFGAPLAAAAAAIRRHRPAAVWLFAARDDDGNDGNGGDEGDGDGDGTGDGNGNRYGNYAPWTAAIRAASPRTAVWIQIGSVGAALAAAATSASPPPDVLVAQGADAGGHGFERGAGVVALVPEVADALAESGLDGKVAVVAAGGIVEARGAAAALALGAGGVVMGTRFLASEEVGGPAYYGRRVLEARDGGVRTVRSKAFDEARAGGNVWPALGLVNRTYADFVAGGEVAEIRRLHGEEQKGGRAGDGEVEDMRVTVWAGTGVGLVKEVLPAGRIVEEVREGARKVLKSLSAQV</sequence>
<proteinExistence type="predicted"/>
<comment type="caution">
    <text evidence="2">The sequence shown here is derived from an EMBL/GenBank/DDBJ whole genome shotgun (WGS) entry which is preliminary data.</text>
</comment>
<reference evidence="2 3" key="1">
    <citation type="journal article" date="2023" name="Plant Dis.">
        <title>First Report of Diplodia intermedia Causing Canker and Dieback Diseases on Apple Trees in Canada.</title>
        <authorList>
            <person name="Ellouze W."/>
            <person name="Ilyukhin E."/>
            <person name="Sulman M."/>
            <person name="Ali S."/>
        </authorList>
    </citation>
    <scope>NUCLEOTIDE SEQUENCE [LARGE SCALE GENOMIC DNA]</scope>
    <source>
        <strain evidence="2 3">M45-28</strain>
    </source>
</reference>
<dbReference type="EMBL" id="JAKEKT020000024">
    <property type="protein sequence ID" value="KAL1644152.1"/>
    <property type="molecule type" value="Genomic_DNA"/>
</dbReference>
<feature type="region of interest" description="Disordered" evidence="1">
    <location>
        <begin position="127"/>
        <end position="151"/>
    </location>
</feature>
<dbReference type="PANTHER" id="PTHR32332:SF34">
    <property type="entry name" value="2-NITROPROPANE DIOXYGENASE FAMILY, PUTATIVE-RELATED"/>
    <property type="match status" value="1"/>
</dbReference>
<dbReference type="SUPFAM" id="SSF51412">
    <property type="entry name" value="Inosine monophosphate dehydrogenase (IMPDH)"/>
    <property type="match status" value="1"/>
</dbReference>
<dbReference type="Gene3D" id="3.20.20.70">
    <property type="entry name" value="Aldolase class I"/>
    <property type="match status" value="2"/>
</dbReference>
<evidence type="ECO:0000256" key="1">
    <source>
        <dbReference type="SAM" id="MobiDB-lite"/>
    </source>
</evidence>
<feature type="compositionally biased region" description="Acidic residues" evidence="1">
    <location>
        <begin position="130"/>
        <end position="146"/>
    </location>
</feature>
<accession>A0ABR3TTW8</accession>
<dbReference type="InterPro" id="IPR013785">
    <property type="entry name" value="Aldolase_TIM"/>
</dbReference>
<gene>
    <name evidence="2" type="ORF">SLS58_004432</name>
</gene>
<organism evidence="2 3">
    <name type="scientific">Diplodia intermedia</name>
    <dbReference type="NCBI Taxonomy" id="856260"/>
    <lineage>
        <taxon>Eukaryota</taxon>
        <taxon>Fungi</taxon>
        <taxon>Dikarya</taxon>
        <taxon>Ascomycota</taxon>
        <taxon>Pezizomycotina</taxon>
        <taxon>Dothideomycetes</taxon>
        <taxon>Dothideomycetes incertae sedis</taxon>
        <taxon>Botryosphaeriales</taxon>
        <taxon>Botryosphaeriaceae</taxon>
        <taxon>Diplodia</taxon>
    </lineage>
</organism>
<keyword evidence="3" id="KW-1185">Reference proteome</keyword>
<dbReference type="PANTHER" id="PTHR32332">
    <property type="entry name" value="2-NITROPROPANE DIOXYGENASE"/>
    <property type="match status" value="1"/>
</dbReference>
<evidence type="ECO:0008006" key="4">
    <source>
        <dbReference type="Google" id="ProtNLM"/>
    </source>
</evidence>
<protein>
    <recommendedName>
        <fullName evidence="4">2-nitropropane dioxygenase</fullName>
    </recommendedName>
</protein>
<evidence type="ECO:0000313" key="2">
    <source>
        <dbReference type="EMBL" id="KAL1644152.1"/>
    </source>
</evidence>
<dbReference type="Pfam" id="PF03060">
    <property type="entry name" value="NMO"/>
    <property type="match status" value="2"/>
</dbReference>